<dbReference type="PANTHER" id="PTHR12901">
    <property type="entry name" value="SPERM PROTEIN HOMOLOG"/>
    <property type="match status" value="1"/>
</dbReference>
<dbReference type="Pfam" id="PF03364">
    <property type="entry name" value="Polyketide_cyc"/>
    <property type="match status" value="1"/>
</dbReference>
<dbReference type="InterPro" id="IPR044996">
    <property type="entry name" value="COQ10-like"/>
</dbReference>
<dbReference type="SUPFAM" id="SSF55961">
    <property type="entry name" value="Bet v1-like"/>
    <property type="match status" value="1"/>
</dbReference>
<dbReference type="PANTHER" id="PTHR12901:SF10">
    <property type="entry name" value="COENZYME Q-BINDING PROTEIN COQ10, MITOCHONDRIAL"/>
    <property type="match status" value="1"/>
</dbReference>
<evidence type="ECO:0000256" key="1">
    <source>
        <dbReference type="ARBA" id="ARBA00008918"/>
    </source>
</evidence>
<dbReference type="InterPro" id="IPR005031">
    <property type="entry name" value="COQ10_START"/>
</dbReference>
<dbReference type="EMBL" id="AVPH01000250">
    <property type="protein sequence ID" value="ERE04711.1"/>
    <property type="molecule type" value="Genomic_DNA"/>
</dbReference>
<comment type="caution">
    <text evidence="3">The sequence shown here is derived from an EMBL/GenBank/DDBJ whole genome shotgun (WGS) entry which is preliminary data.</text>
</comment>
<keyword evidence="4" id="KW-1185">Reference proteome</keyword>
<dbReference type="Gene3D" id="3.30.530.20">
    <property type="match status" value="1"/>
</dbReference>
<accession>A0ABP2XJS6</accession>
<organism evidence="3 4">
    <name type="scientific">Pseudogulbenkiania ferrooxidans EGD-HP2</name>
    <dbReference type="NCBI Taxonomy" id="1388764"/>
    <lineage>
        <taxon>Bacteria</taxon>
        <taxon>Pseudomonadati</taxon>
        <taxon>Pseudomonadota</taxon>
        <taxon>Betaproteobacteria</taxon>
        <taxon>Neisseriales</taxon>
        <taxon>Chromobacteriaceae</taxon>
        <taxon>Pseudogulbenkiania</taxon>
    </lineage>
</organism>
<evidence type="ECO:0000313" key="4">
    <source>
        <dbReference type="Proteomes" id="UP000016426"/>
    </source>
</evidence>
<sequence>MGGSKRFLLELRLDCQFRDPGQAGFLPMQLVEKSVLVAHTPAQMYALVDDIEHYSRFLPWCGKTEVLSRDGGQVVASLHIDYLKVRQHFTTRNHNVENESIRMELVEGPFELLEGLWHFKPLGDFGCKIEFSLRYQFSSRILEKLIGPVFGHISGSLVDAFIKEADRKYGDD</sequence>
<reference evidence="3 4" key="1">
    <citation type="journal article" date="2013" name="Genome Announc.">
        <title>Genome Sequence of the Pigment-Producing Bacterium Pseudogulbenkiania ferrooxidans, Isolated from Loktak Lake.</title>
        <authorList>
            <person name="Puranik S."/>
            <person name="Talkal R."/>
            <person name="Qureshi A."/>
            <person name="Khardenavis A."/>
            <person name="Kapley A."/>
            <person name="Purohit H.J."/>
        </authorList>
    </citation>
    <scope>NUCLEOTIDE SEQUENCE [LARGE SCALE GENOMIC DNA]</scope>
    <source>
        <strain evidence="3 4">EGD-HP2</strain>
    </source>
</reference>
<dbReference type="InterPro" id="IPR023393">
    <property type="entry name" value="START-like_dom_sf"/>
</dbReference>
<gene>
    <name evidence="3" type="ORF">O166_11135</name>
</gene>
<protein>
    <submittedName>
        <fullName evidence="3">Cyclase</fullName>
    </submittedName>
</protein>
<proteinExistence type="inferred from homology"/>
<name>A0ABP2XJS6_9NEIS</name>
<evidence type="ECO:0000259" key="2">
    <source>
        <dbReference type="Pfam" id="PF03364"/>
    </source>
</evidence>
<evidence type="ECO:0000313" key="3">
    <source>
        <dbReference type="EMBL" id="ERE04711.1"/>
    </source>
</evidence>
<comment type="similarity">
    <text evidence="1">Belongs to the ribosome association toxin RatA family.</text>
</comment>
<dbReference type="Proteomes" id="UP000016426">
    <property type="component" value="Unassembled WGS sequence"/>
</dbReference>
<dbReference type="CDD" id="cd07813">
    <property type="entry name" value="COQ10p_like"/>
    <property type="match status" value="1"/>
</dbReference>
<feature type="domain" description="Coenzyme Q-binding protein COQ10 START" evidence="2">
    <location>
        <begin position="37"/>
        <end position="161"/>
    </location>
</feature>